<protein>
    <submittedName>
        <fullName evidence="1">CLUMA_CG003553, isoform A</fullName>
    </submittedName>
</protein>
<dbReference type="AlphaFoldDB" id="A0A1J1HTS5"/>
<gene>
    <name evidence="1" type="ORF">CLUMA_CG003553</name>
</gene>
<dbReference type="Proteomes" id="UP000183832">
    <property type="component" value="Unassembled WGS sequence"/>
</dbReference>
<organism evidence="1 2">
    <name type="scientific">Clunio marinus</name>
    <dbReference type="NCBI Taxonomy" id="568069"/>
    <lineage>
        <taxon>Eukaryota</taxon>
        <taxon>Metazoa</taxon>
        <taxon>Ecdysozoa</taxon>
        <taxon>Arthropoda</taxon>
        <taxon>Hexapoda</taxon>
        <taxon>Insecta</taxon>
        <taxon>Pterygota</taxon>
        <taxon>Neoptera</taxon>
        <taxon>Endopterygota</taxon>
        <taxon>Diptera</taxon>
        <taxon>Nematocera</taxon>
        <taxon>Chironomoidea</taxon>
        <taxon>Chironomidae</taxon>
        <taxon>Clunio</taxon>
    </lineage>
</organism>
<dbReference type="EMBL" id="CVRI01000014">
    <property type="protein sequence ID" value="CRK89886.1"/>
    <property type="molecule type" value="Genomic_DNA"/>
</dbReference>
<keyword evidence="2" id="KW-1185">Reference proteome</keyword>
<reference evidence="1 2" key="1">
    <citation type="submission" date="2015-04" db="EMBL/GenBank/DDBJ databases">
        <authorList>
            <person name="Syromyatnikov M.Y."/>
            <person name="Popov V.N."/>
        </authorList>
    </citation>
    <scope>NUCLEOTIDE SEQUENCE [LARGE SCALE GENOMIC DNA]</scope>
</reference>
<name>A0A1J1HTS5_9DIPT</name>
<proteinExistence type="predicted"/>
<evidence type="ECO:0000313" key="1">
    <source>
        <dbReference type="EMBL" id="CRK89886.1"/>
    </source>
</evidence>
<evidence type="ECO:0000313" key="2">
    <source>
        <dbReference type="Proteomes" id="UP000183832"/>
    </source>
</evidence>
<sequence length="131" mass="15406">MSIHVSTSIIWKQKCVPGPVKKVIPQNIRTKMKLNNEFFANILKENTKEVEDDVVKLCLEHIRTKNVKLFSNIEKNQVSLKLKYLIKTFKMYYKKENTKEVEDDVVKLCLEHIIELKMSNYSATLKSHKSH</sequence>
<accession>A0A1J1HTS5</accession>